<feature type="domain" description="Glycosyl hydrolase family 92" evidence="3">
    <location>
        <begin position="277"/>
        <end position="761"/>
    </location>
</feature>
<dbReference type="GO" id="GO:0030246">
    <property type="term" value="F:carbohydrate binding"/>
    <property type="evidence" value="ECO:0007669"/>
    <property type="project" value="InterPro"/>
</dbReference>
<dbReference type="Gene3D" id="3.30.2080.10">
    <property type="entry name" value="GH92 mannosidase domain"/>
    <property type="match status" value="1"/>
</dbReference>
<dbReference type="Gene3D" id="2.70.98.10">
    <property type="match status" value="1"/>
</dbReference>
<evidence type="ECO:0000256" key="1">
    <source>
        <dbReference type="SAM" id="MobiDB-lite"/>
    </source>
</evidence>
<name>A0AAD6ZAH5_9AGAR</name>
<organism evidence="5 6">
    <name type="scientific">Mycena albidolilacea</name>
    <dbReference type="NCBI Taxonomy" id="1033008"/>
    <lineage>
        <taxon>Eukaryota</taxon>
        <taxon>Fungi</taxon>
        <taxon>Dikarya</taxon>
        <taxon>Basidiomycota</taxon>
        <taxon>Agaricomycotina</taxon>
        <taxon>Agaricomycetes</taxon>
        <taxon>Agaricomycetidae</taxon>
        <taxon>Agaricales</taxon>
        <taxon>Marasmiineae</taxon>
        <taxon>Mycenaceae</taxon>
        <taxon>Mycena</taxon>
    </lineage>
</organism>
<evidence type="ECO:0000313" key="5">
    <source>
        <dbReference type="EMBL" id="KAJ7314410.1"/>
    </source>
</evidence>
<dbReference type="AlphaFoldDB" id="A0AAD6ZAH5"/>
<dbReference type="SUPFAM" id="SSF48208">
    <property type="entry name" value="Six-hairpin glycosidases"/>
    <property type="match status" value="1"/>
</dbReference>
<dbReference type="Pfam" id="PF07971">
    <property type="entry name" value="Glyco_hydro_92"/>
    <property type="match status" value="1"/>
</dbReference>
<evidence type="ECO:0000313" key="6">
    <source>
        <dbReference type="Proteomes" id="UP001218218"/>
    </source>
</evidence>
<feature type="signal peptide" evidence="2">
    <location>
        <begin position="1"/>
        <end position="18"/>
    </location>
</feature>
<evidence type="ECO:0000259" key="4">
    <source>
        <dbReference type="Pfam" id="PF17678"/>
    </source>
</evidence>
<feature type="region of interest" description="Disordered" evidence="1">
    <location>
        <begin position="764"/>
        <end position="784"/>
    </location>
</feature>
<protein>
    <submittedName>
        <fullName evidence="5">Alpha-1,2-mannosidase, putative subfamily</fullName>
    </submittedName>
</protein>
<reference evidence="5" key="1">
    <citation type="submission" date="2023-03" db="EMBL/GenBank/DDBJ databases">
        <title>Massive genome expansion in bonnet fungi (Mycena s.s.) driven by repeated elements and novel gene families across ecological guilds.</title>
        <authorList>
            <consortium name="Lawrence Berkeley National Laboratory"/>
            <person name="Harder C.B."/>
            <person name="Miyauchi S."/>
            <person name="Viragh M."/>
            <person name="Kuo A."/>
            <person name="Thoen E."/>
            <person name="Andreopoulos B."/>
            <person name="Lu D."/>
            <person name="Skrede I."/>
            <person name="Drula E."/>
            <person name="Henrissat B."/>
            <person name="Morin E."/>
            <person name="Kohler A."/>
            <person name="Barry K."/>
            <person name="LaButti K."/>
            <person name="Morin E."/>
            <person name="Salamov A."/>
            <person name="Lipzen A."/>
            <person name="Mereny Z."/>
            <person name="Hegedus B."/>
            <person name="Baldrian P."/>
            <person name="Stursova M."/>
            <person name="Weitz H."/>
            <person name="Taylor A."/>
            <person name="Grigoriev I.V."/>
            <person name="Nagy L.G."/>
            <person name="Martin F."/>
            <person name="Kauserud H."/>
        </authorList>
    </citation>
    <scope>NUCLEOTIDE SEQUENCE</scope>
    <source>
        <strain evidence="5">CBHHK002</strain>
    </source>
</reference>
<dbReference type="PANTHER" id="PTHR12143">
    <property type="entry name" value="PEPTIDE N-GLYCANASE PNGASE -RELATED"/>
    <property type="match status" value="1"/>
</dbReference>
<dbReference type="GO" id="GO:0006516">
    <property type="term" value="P:glycoprotein catabolic process"/>
    <property type="evidence" value="ECO:0007669"/>
    <property type="project" value="TreeGrafter"/>
</dbReference>
<dbReference type="FunFam" id="1.20.1050.60:FF:000002">
    <property type="entry name" value="Glycosyl hydrolase family 92"/>
    <property type="match status" value="1"/>
</dbReference>
<dbReference type="InterPro" id="IPR012939">
    <property type="entry name" value="Glyco_hydro_92"/>
</dbReference>
<proteinExistence type="predicted"/>
<keyword evidence="6" id="KW-1185">Reference proteome</keyword>
<dbReference type="GO" id="GO:0000224">
    <property type="term" value="F:peptide-N4-(N-acetyl-beta-glucosaminyl)asparagine amidase activity"/>
    <property type="evidence" value="ECO:0007669"/>
    <property type="project" value="TreeGrafter"/>
</dbReference>
<dbReference type="InterPro" id="IPR008928">
    <property type="entry name" value="6-hairpin_glycosidase_sf"/>
</dbReference>
<dbReference type="GO" id="GO:0005975">
    <property type="term" value="P:carbohydrate metabolic process"/>
    <property type="evidence" value="ECO:0007669"/>
    <property type="project" value="InterPro"/>
</dbReference>
<dbReference type="FunFam" id="3.30.2080.10:FF:000001">
    <property type="entry name" value="Alpha-1,2-mannosidase subfamily"/>
    <property type="match status" value="1"/>
</dbReference>
<keyword evidence="2" id="KW-0732">Signal</keyword>
<dbReference type="Pfam" id="PF17678">
    <property type="entry name" value="Glyco_hydro_92N"/>
    <property type="match status" value="1"/>
</dbReference>
<gene>
    <name evidence="5" type="ORF">DFH08DRAFT_430632</name>
</gene>
<sequence>MKALGVVFSGVVVASAVAQDPAQFVNHFIGTSNGGHVFAGATLPWGSVKVVADSLSGDNQAGYVSDGTNITGISQLHDDGTGGGASLGNFPFLPFTSTQCANNDLTKCTVDHTLRAIGHGDPTASPGYFSIPLNNGVKAEVTVTQHAALHRFTYPNDTKQLLFLLDATTDLSGSFQGDGQVTVSPNPTTNGTRVTGGGRFTPSFGEGTYQVHFCFDAPTTFVQGKYYETSTFTNLDPAATFDRQVETHPAGVLFGFAPGTAATLNVRIGISWTSTAKACTYAEEEIPDISAFDSVQAAARATWNKVLGTVEVDATGVSAETQELFWSSLYRTYISPTNITGDNPLWNSTEPFWDSFYCIWDSFRVVHPLYAITAPTAQAEVVRALIDIYRNTGWLPDCRMSLDKGFTQGGSNADSLLSDSFSKGITVGIDWETGYEAMVKDATVEGDFTVEGRGGIAARAAVGYVPVGDTSDNPPNEGPNTRSASRLLEYAYNDFGIGLVAKGLGKTDDVAHYFNKSGDWFNLWNPNASNTGFSGFIQPRNADGSFFFDPRYDLNNVFRPDHCSPVFGHTDCFLNSDGGEFYEASSWEYSWYVPQDMASLVKTIGGPDTFSSRLDTFFSAGFHDIGDEPGFLPTYLYNYVGQPAKTVDRVDSIIKQFYSTAINGLPGNDDSGAMGAYVVWSHLGFFPVAGQATYLLNRPYFPKISITNEVNGKVATITAQGLSAENIYIQSATLNGEPYTKNWISHQLFTDGGTLELVMGSSKNSTWGTGQTDLPPSLSTGGFV</sequence>
<dbReference type="GO" id="GO:0005634">
    <property type="term" value="C:nucleus"/>
    <property type="evidence" value="ECO:0007669"/>
    <property type="project" value="TreeGrafter"/>
</dbReference>
<dbReference type="InterPro" id="IPR005887">
    <property type="entry name" value="GH92_a_mannosidase_put"/>
</dbReference>
<feature type="domain" description="Glycosyl hydrolase family 92 N-terminal" evidence="4">
    <location>
        <begin position="24"/>
        <end position="271"/>
    </location>
</feature>
<dbReference type="Gene3D" id="1.20.1050.60">
    <property type="entry name" value="alpha-1,2-mannosidase"/>
    <property type="match status" value="1"/>
</dbReference>
<dbReference type="PANTHER" id="PTHR12143:SF42">
    <property type="entry name" value="PUTATIVE SUBFAMILY (AFU_ORTHOLOGUE AFUA_6G13760)-RELATED"/>
    <property type="match status" value="1"/>
</dbReference>
<dbReference type="InterPro" id="IPR014718">
    <property type="entry name" value="GH-type_carb-bd"/>
</dbReference>
<dbReference type="Gene3D" id="1.20.1610.10">
    <property type="entry name" value="alpha-1,2-mannosidases domains"/>
    <property type="match status" value="1"/>
</dbReference>
<evidence type="ECO:0000259" key="3">
    <source>
        <dbReference type="Pfam" id="PF07971"/>
    </source>
</evidence>
<accession>A0AAD6ZAH5</accession>
<dbReference type="EMBL" id="JARIHO010000067">
    <property type="protein sequence ID" value="KAJ7314410.1"/>
    <property type="molecule type" value="Genomic_DNA"/>
</dbReference>
<dbReference type="InterPro" id="IPR041371">
    <property type="entry name" value="GH92_N"/>
</dbReference>
<dbReference type="Proteomes" id="UP001218218">
    <property type="component" value="Unassembled WGS sequence"/>
</dbReference>
<comment type="caution">
    <text evidence="5">The sequence shown here is derived from an EMBL/GenBank/DDBJ whole genome shotgun (WGS) entry which is preliminary data.</text>
</comment>
<dbReference type="InterPro" id="IPR050883">
    <property type="entry name" value="PNGase"/>
</dbReference>
<dbReference type="NCBIfam" id="TIGR01180">
    <property type="entry name" value="aman2_put"/>
    <property type="match status" value="1"/>
</dbReference>
<feature type="chain" id="PRO_5042140680" evidence="2">
    <location>
        <begin position="19"/>
        <end position="784"/>
    </location>
</feature>
<evidence type="ECO:0000256" key="2">
    <source>
        <dbReference type="SAM" id="SignalP"/>
    </source>
</evidence>
<dbReference type="GO" id="GO:0005829">
    <property type="term" value="C:cytosol"/>
    <property type="evidence" value="ECO:0007669"/>
    <property type="project" value="TreeGrafter"/>
</dbReference>